<dbReference type="Proteomes" id="UP001174677">
    <property type="component" value="Chromosome 16"/>
</dbReference>
<comment type="caution">
    <text evidence="3">The sequence shown here is derived from an EMBL/GenBank/DDBJ whole genome shotgun (WGS) entry which is preliminary data.</text>
</comment>
<feature type="region of interest" description="Disordered" evidence="1">
    <location>
        <begin position="60"/>
        <end position="108"/>
    </location>
</feature>
<dbReference type="Pfam" id="PF05678">
    <property type="entry name" value="VQ"/>
    <property type="match status" value="1"/>
</dbReference>
<feature type="compositionally biased region" description="Low complexity" evidence="1">
    <location>
        <begin position="78"/>
        <end position="108"/>
    </location>
</feature>
<protein>
    <recommendedName>
        <fullName evidence="2">VQ domain-containing protein</fullName>
    </recommendedName>
</protein>
<organism evidence="3 4">
    <name type="scientific">Hevea brasiliensis</name>
    <name type="common">Para rubber tree</name>
    <name type="synonym">Siphonia brasiliensis</name>
    <dbReference type="NCBI Taxonomy" id="3981"/>
    <lineage>
        <taxon>Eukaryota</taxon>
        <taxon>Viridiplantae</taxon>
        <taxon>Streptophyta</taxon>
        <taxon>Embryophyta</taxon>
        <taxon>Tracheophyta</taxon>
        <taxon>Spermatophyta</taxon>
        <taxon>Magnoliopsida</taxon>
        <taxon>eudicotyledons</taxon>
        <taxon>Gunneridae</taxon>
        <taxon>Pentapetalae</taxon>
        <taxon>rosids</taxon>
        <taxon>fabids</taxon>
        <taxon>Malpighiales</taxon>
        <taxon>Euphorbiaceae</taxon>
        <taxon>Crotonoideae</taxon>
        <taxon>Micrandreae</taxon>
        <taxon>Hevea</taxon>
    </lineage>
</organism>
<sequence>MIQIFDHYLRSIDTERNREIFVSIMDKSCQSSGDSIITAATSSARDQYLKNLNKLSHKISKPIITKKPPPPFDHHTFNNNNINSNTSSQSQTQSQASQQQNLQAQQQHQPPVYNINKNDFRDVVQKLTGSPAHERFSTPPPIHPPKPPSTRLQRIRPPPLAHVSNRPPPLINSAIPPSHQPPPPPLNASVNPPMPTATSTNNFIQRPSAPLSPLPPFPGVHAAAESPVSAYMRLLQNSISGVDSNNQFLGFSPLAPLVSPRWNNLPPQRPQLHQNQQQFTPLQQGILPSLTSGMLASQPQFQLPSSPPPFGCLNSPRSPHPLFSPGLLLSPSSFPVSPTLPVPSPRWRAL</sequence>
<dbReference type="PANTHER" id="PTHR33783">
    <property type="entry name" value="PROTEIN HAIKU1"/>
    <property type="match status" value="1"/>
</dbReference>
<dbReference type="InterPro" id="IPR008889">
    <property type="entry name" value="VQ"/>
</dbReference>
<keyword evidence="4" id="KW-1185">Reference proteome</keyword>
<dbReference type="EMBL" id="JARPOI010000016">
    <property type="protein sequence ID" value="KAJ9146464.1"/>
    <property type="molecule type" value="Genomic_DNA"/>
</dbReference>
<evidence type="ECO:0000259" key="2">
    <source>
        <dbReference type="Pfam" id="PF05678"/>
    </source>
</evidence>
<accession>A0ABQ9KRU0</accession>
<evidence type="ECO:0000313" key="3">
    <source>
        <dbReference type="EMBL" id="KAJ9146464.1"/>
    </source>
</evidence>
<feature type="compositionally biased region" description="Pro residues" evidence="1">
    <location>
        <begin position="156"/>
        <end position="167"/>
    </location>
</feature>
<evidence type="ECO:0000313" key="4">
    <source>
        <dbReference type="Proteomes" id="UP001174677"/>
    </source>
</evidence>
<dbReference type="InterPro" id="IPR039612">
    <property type="entry name" value="VQ_5/9/14"/>
</dbReference>
<feature type="domain" description="VQ" evidence="2">
    <location>
        <begin position="108"/>
        <end position="133"/>
    </location>
</feature>
<gene>
    <name evidence="3" type="ORF">P3X46_028728</name>
</gene>
<evidence type="ECO:0000256" key="1">
    <source>
        <dbReference type="SAM" id="MobiDB-lite"/>
    </source>
</evidence>
<reference evidence="3" key="1">
    <citation type="journal article" date="2023" name="Plant Biotechnol. J.">
        <title>Chromosome-level wild Hevea brasiliensis genome provides new tools for genomic-assisted breeding and valuable loci to elevate rubber yield.</title>
        <authorList>
            <person name="Cheng H."/>
            <person name="Song X."/>
            <person name="Hu Y."/>
            <person name="Wu T."/>
            <person name="Yang Q."/>
            <person name="An Z."/>
            <person name="Feng S."/>
            <person name="Deng Z."/>
            <person name="Wu W."/>
            <person name="Zeng X."/>
            <person name="Tu M."/>
            <person name="Wang X."/>
            <person name="Huang H."/>
        </authorList>
    </citation>
    <scope>NUCLEOTIDE SEQUENCE</scope>
    <source>
        <strain evidence="3">MT/VB/25A 57/8</strain>
    </source>
</reference>
<feature type="region of interest" description="Disordered" evidence="1">
    <location>
        <begin position="131"/>
        <end position="167"/>
    </location>
</feature>
<feature type="compositionally biased region" description="Pro residues" evidence="1">
    <location>
        <begin position="138"/>
        <end position="148"/>
    </location>
</feature>
<dbReference type="PANTHER" id="PTHR33783:SF4">
    <property type="entry name" value="VQ MOTIF-CONTAINING PROTEIN 9"/>
    <property type="match status" value="1"/>
</dbReference>
<proteinExistence type="predicted"/>
<name>A0ABQ9KRU0_HEVBR</name>